<dbReference type="AlphaFoldDB" id="A0A6B0TYR0"/>
<dbReference type="PROSITE" id="PS50042">
    <property type="entry name" value="CNMP_BINDING_3"/>
    <property type="match status" value="1"/>
</dbReference>
<dbReference type="Gene3D" id="1.10.10.10">
    <property type="entry name" value="Winged helix-like DNA-binding domain superfamily/Winged helix DNA-binding domain"/>
    <property type="match status" value="1"/>
</dbReference>
<dbReference type="InterPro" id="IPR018490">
    <property type="entry name" value="cNMP-bd_dom_sf"/>
</dbReference>
<dbReference type="Pfam" id="PF13545">
    <property type="entry name" value="HTH_Crp_2"/>
    <property type="match status" value="1"/>
</dbReference>
<dbReference type="PRINTS" id="PR00034">
    <property type="entry name" value="HTHCRP"/>
</dbReference>
<dbReference type="Gene3D" id="2.60.120.10">
    <property type="entry name" value="Jelly Rolls"/>
    <property type="match status" value="1"/>
</dbReference>
<sequence>MPAPPRLDPSLIRQLAPFAGLDRAALDSILASATPLHYEPGDTIFAQAEAASRFFLLLDGHIRVVRVTPDGDQVVARYIAAGQLFGIAPALGMDRFPASAEAADPCLALAWPRAKWAEFTSRYPGFAQAAGGTIGTRLMETNDRVVELATQQVEQRVAQAVLRLVNQSGRKVRGGIEIDFPISRQDLADMTGTTLHTVSRLLSRWEKDGIVESGRLRITVTNPHALVLISEARAADG</sequence>
<protein>
    <submittedName>
        <fullName evidence="6">Helix-turn-helix domain-containing protein</fullName>
    </submittedName>
</protein>
<feature type="domain" description="HTH crp-type" evidence="5">
    <location>
        <begin position="151"/>
        <end position="224"/>
    </location>
</feature>
<dbReference type="CDD" id="cd00092">
    <property type="entry name" value="HTH_CRP"/>
    <property type="match status" value="1"/>
</dbReference>
<evidence type="ECO:0000313" key="7">
    <source>
        <dbReference type="Proteomes" id="UP000436016"/>
    </source>
</evidence>
<dbReference type="CDD" id="cd00038">
    <property type="entry name" value="CAP_ED"/>
    <property type="match status" value="1"/>
</dbReference>
<comment type="caution">
    <text evidence="6">The sequence shown here is derived from an EMBL/GenBank/DDBJ whole genome shotgun (WGS) entry which is preliminary data.</text>
</comment>
<keyword evidence="3" id="KW-0804">Transcription</keyword>
<name>A0A6B0TYR0_9RHOB</name>
<dbReference type="InterPro" id="IPR036388">
    <property type="entry name" value="WH-like_DNA-bd_sf"/>
</dbReference>
<dbReference type="InterPro" id="IPR036390">
    <property type="entry name" value="WH_DNA-bd_sf"/>
</dbReference>
<proteinExistence type="predicted"/>
<dbReference type="RefSeq" id="WP_160856158.1">
    <property type="nucleotide sequence ID" value="NZ_WUWG01000006.1"/>
</dbReference>
<dbReference type="GO" id="GO:0003677">
    <property type="term" value="F:DNA binding"/>
    <property type="evidence" value="ECO:0007669"/>
    <property type="project" value="UniProtKB-KW"/>
</dbReference>
<accession>A0A6B0TYR0</accession>
<dbReference type="SMART" id="SM00100">
    <property type="entry name" value="cNMP"/>
    <property type="match status" value="1"/>
</dbReference>
<evidence type="ECO:0000313" key="6">
    <source>
        <dbReference type="EMBL" id="MXU66558.1"/>
    </source>
</evidence>
<dbReference type="GO" id="GO:0005829">
    <property type="term" value="C:cytosol"/>
    <property type="evidence" value="ECO:0007669"/>
    <property type="project" value="TreeGrafter"/>
</dbReference>
<dbReference type="InterPro" id="IPR000595">
    <property type="entry name" value="cNMP-bd_dom"/>
</dbReference>
<organism evidence="6 7">
    <name type="scientific">Oceanomicrobium pacificus</name>
    <dbReference type="NCBI Taxonomy" id="2692916"/>
    <lineage>
        <taxon>Bacteria</taxon>
        <taxon>Pseudomonadati</taxon>
        <taxon>Pseudomonadota</taxon>
        <taxon>Alphaproteobacteria</taxon>
        <taxon>Rhodobacterales</taxon>
        <taxon>Paracoccaceae</taxon>
        <taxon>Oceanomicrobium</taxon>
    </lineage>
</organism>
<dbReference type="EMBL" id="WUWG01000006">
    <property type="protein sequence ID" value="MXU66558.1"/>
    <property type="molecule type" value="Genomic_DNA"/>
</dbReference>
<gene>
    <name evidence="6" type="ORF">GSH16_14000</name>
</gene>
<keyword evidence="2" id="KW-0238">DNA-binding</keyword>
<dbReference type="Pfam" id="PF00027">
    <property type="entry name" value="cNMP_binding"/>
    <property type="match status" value="1"/>
</dbReference>
<dbReference type="InterPro" id="IPR014710">
    <property type="entry name" value="RmlC-like_jellyroll"/>
</dbReference>
<dbReference type="SMART" id="SM00419">
    <property type="entry name" value="HTH_CRP"/>
    <property type="match status" value="1"/>
</dbReference>
<dbReference type="InterPro" id="IPR012318">
    <property type="entry name" value="HTH_CRP"/>
</dbReference>
<evidence type="ECO:0000256" key="1">
    <source>
        <dbReference type="ARBA" id="ARBA00023015"/>
    </source>
</evidence>
<evidence type="ECO:0000259" key="4">
    <source>
        <dbReference type="PROSITE" id="PS50042"/>
    </source>
</evidence>
<dbReference type="GO" id="GO:0003700">
    <property type="term" value="F:DNA-binding transcription factor activity"/>
    <property type="evidence" value="ECO:0007669"/>
    <property type="project" value="TreeGrafter"/>
</dbReference>
<keyword evidence="7" id="KW-1185">Reference proteome</keyword>
<evidence type="ECO:0000256" key="3">
    <source>
        <dbReference type="ARBA" id="ARBA00023163"/>
    </source>
</evidence>
<feature type="domain" description="Cyclic nucleotide-binding" evidence="4">
    <location>
        <begin position="17"/>
        <end position="86"/>
    </location>
</feature>
<dbReference type="InterPro" id="IPR050397">
    <property type="entry name" value="Env_Response_Regulators"/>
</dbReference>
<dbReference type="SUPFAM" id="SSF51206">
    <property type="entry name" value="cAMP-binding domain-like"/>
    <property type="match status" value="1"/>
</dbReference>
<dbReference type="SUPFAM" id="SSF46785">
    <property type="entry name" value="Winged helix' DNA-binding domain"/>
    <property type="match status" value="1"/>
</dbReference>
<keyword evidence="1" id="KW-0805">Transcription regulation</keyword>
<reference evidence="6 7" key="1">
    <citation type="submission" date="2019-12" db="EMBL/GenBank/DDBJ databases">
        <title>Strain KN286 was isolated from seawater, which was collected from Caroline Seamount in the tropical western Pacific.</title>
        <authorList>
            <person name="Wang Q."/>
        </authorList>
    </citation>
    <scope>NUCLEOTIDE SEQUENCE [LARGE SCALE GENOMIC DNA]</scope>
    <source>
        <strain evidence="6 7">KN286</strain>
    </source>
</reference>
<dbReference type="PROSITE" id="PS51063">
    <property type="entry name" value="HTH_CRP_2"/>
    <property type="match status" value="1"/>
</dbReference>
<dbReference type="PANTHER" id="PTHR24567:SF28">
    <property type="entry name" value="LISTERIOLYSIN REGULATORY PROTEIN"/>
    <property type="match status" value="1"/>
</dbReference>
<dbReference type="Proteomes" id="UP000436016">
    <property type="component" value="Unassembled WGS sequence"/>
</dbReference>
<evidence type="ECO:0000259" key="5">
    <source>
        <dbReference type="PROSITE" id="PS51063"/>
    </source>
</evidence>
<dbReference type="PANTHER" id="PTHR24567">
    <property type="entry name" value="CRP FAMILY TRANSCRIPTIONAL REGULATORY PROTEIN"/>
    <property type="match status" value="1"/>
</dbReference>
<evidence type="ECO:0000256" key="2">
    <source>
        <dbReference type="ARBA" id="ARBA00023125"/>
    </source>
</evidence>